<evidence type="ECO:0000313" key="2">
    <source>
        <dbReference type="EMBL" id="PAV25549.1"/>
    </source>
</evidence>
<evidence type="ECO:0000313" key="3">
    <source>
        <dbReference type="Proteomes" id="UP000218332"/>
    </source>
</evidence>
<sequence>MQSRRFHYGVSALKRSHTVGLLVSAIGLPAVTVAGLQLASPDQTPGPAGLWNALTDPGHWDGEFFMMAGITILAGLLFMIQKRAFVELTPSGMTLSAPRFTGVGLTGITTGQHTLLWQQIRAIRMTTPNRPRQLAQAVNQSVLSIETDGETLRLAPFHFLDPEGPDHRFGFWEASRFRKLDWPAKVRQSPLIQTLERQGYTVQDGEAPSKRPAALQNGFDLLRHKGMLTQLLLLTALGGYALFEMAGLTNYQALGALPVNAFLISGVTALALSIPMGKGAPRIERLGVGALFISAAVAATHPAMIRYALLTDPETERVTYQNVAPGVFEATGQPTIDLSDNNLDAYWQQFAPGDEHRFTLLRNAPAPTILDLRPLYERTRGFYQQRDGQ</sequence>
<feature type="transmembrane region" description="Helical" evidence="1">
    <location>
        <begin position="21"/>
        <end position="40"/>
    </location>
</feature>
<comment type="caution">
    <text evidence="2">The sequence shown here is derived from an EMBL/GenBank/DDBJ whole genome shotgun (WGS) entry which is preliminary data.</text>
</comment>
<feature type="transmembrane region" description="Helical" evidence="1">
    <location>
        <begin position="286"/>
        <end position="309"/>
    </location>
</feature>
<dbReference type="EMBL" id="NMPM01000057">
    <property type="protein sequence ID" value="PAV25549.1"/>
    <property type="molecule type" value="Genomic_DNA"/>
</dbReference>
<keyword evidence="1" id="KW-1133">Transmembrane helix</keyword>
<dbReference type="Proteomes" id="UP000218332">
    <property type="component" value="Unassembled WGS sequence"/>
</dbReference>
<organism evidence="2 3">
    <name type="scientific">Tamilnaduibacter salinus</name>
    <dbReference type="NCBI Taxonomy" id="1484056"/>
    <lineage>
        <taxon>Bacteria</taxon>
        <taxon>Pseudomonadati</taxon>
        <taxon>Pseudomonadota</taxon>
        <taxon>Gammaproteobacteria</taxon>
        <taxon>Pseudomonadales</taxon>
        <taxon>Marinobacteraceae</taxon>
        <taxon>Tamilnaduibacter</taxon>
    </lineage>
</organism>
<dbReference type="RefSeq" id="WP_095611410.1">
    <property type="nucleotide sequence ID" value="NZ_NMPM01000057.1"/>
</dbReference>
<feature type="transmembrane region" description="Helical" evidence="1">
    <location>
        <begin position="254"/>
        <end position="274"/>
    </location>
</feature>
<keyword evidence="1" id="KW-0812">Transmembrane</keyword>
<reference evidence="2 3" key="1">
    <citation type="submission" date="2017-07" db="EMBL/GenBank/DDBJ databases">
        <title>Tamlnaduibacter salinus (Mi-7) genome sequencing.</title>
        <authorList>
            <person name="Verma A."/>
            <person name="Krishnamurthi S."/>
        </authorList>
    </citation>
    <scope>NUCLEOTIDE SEQUENCE [LARGE SCALE GENOMIC DNA]</scope>
    <source>
        <strain evidence="2 3">Mi-7</strain>
    </source>
</reference>
<proteinExistence type="predicted"/>
<dbReference type="AlphaFoldDB" id="A0A2A2I1D6"/>
<name>A0A2A2I1D6_9GAMM</name>
<accession>A0A2A2I1D6</accession>
<evidence type="ECO:0000256" key="1">
    <source>
        <dbReference type="SAM" id="Phobius"/>
    </source>
</evidence>
<protein>
    <submittedName>
        <fullName evidence="2">Uncharacterized protein</fullName>
    </submittedName>
</protein>
<keyword evidence="1" id="KW-0472">Membrane</keyword>
<keyword evidence="3" id="KW-1185">Reference proteome</keyword>
<gene>
    <name evidence="2" type="ORF">CF392_10465</name>
</gene>
<feature type="transmembrane region" description="Helical" evidence="1">
    <location>
        <begin position="231"/>
        <end position="248"/>
    </location>
</feature>
<feature type="transmembrane region" description="Helical" evidence="1">
    <location>
        <begin position="60"/>
        <end position="80"/>
    </location>
</feature>